<feature type="domain" description="J" evidence="4">
    <location>
        <begin position="9"/>
        <end position="73"/>
    </location>
</feature>
<dbReference type="FunFam" id="2.60.260.20:FF:000008">
    <property type="entry name" value="Curved DNA-binding protein"/>
    <property type="match status" value="1"/>
</dbReference>
<dbReference type="PANTHER" id="PTHR43096">
    <property type="entry name" value="DNAJ HOMOLOG 1, MITOCHONDRIAL-RELATED"/>
    <property type="match status" value="1"/>
</dbReference>
<evidence type="ECO:0000313" key="6">
    <source>
        <dbReference type="Proteomes" id="UP000507979"/>
    </source>
</evidence>
<dbReference type="AlphaFoldDB" id="A0A6J4ZLK7"/>
<dbReference type="InterPro" id="IPR002939">
    <property type="entry name" value="DnaJ_C"/>
</dbReference>
<dbReference type="GO" id="GO:0042026">
    <property type="term" value="P:protein refolding"/>
    <property type="evidence" value="ECO:0007669"/>
    <property type="project" value="TreeGrafter"/>
</dbReference>
<dbReference type="Pfam" id="PF00226">
    <property type="entry name" value="DnaJ"/>
    <property type="match status" value="1"/>
</dbReference>
<name>A0A6J4ZLK7_9BURK</name>
<keyword evidence="6" id="KW-1185">Reference proteome</keyword>
<keyword evidence="1" id="KW-0963">Cytoplasm</keyword>
<dbReference type="EMBL" id="CADIJR010000010">
    <property type="protein sequence ID" value="CAB3634629.1"/>
    <property type="molecule type" value="Genomic_DNA"/>
</dbReference>
<dbReference type="PRINTS" id="PR00625">
    <property type="entry name" value="JDOMAIN"/>
</dbReference>
<accession>A0A6J4ZLK7</accession>
<dbReference type="GO" id="GO:0051082">
    <property type="term" value="F:unfolded protein binding"/>
    <property type="evidence" value="ECO:0007669"/>
    <property type="project" value="InterPro"/>
</dbReference>
<sequence length="319" mass="35123">MGWKMEFKDYYSILGVERGASEDDIRRSYRKLARKYHPDVSKESDAEARMRDVNEAYDVLRDKERREAYDNLAAGVSPGGGFQPPPGWDEGFEFHRGAAPGEEAQFSEFFSSLFGGRGRHAQGAGREQEFRARGDDHHAAIEVDLEDALQGATRDISLRSMTVDDQGRPQVQTRTLSVRIPPGVREGQFIRLAGQGMPGYGGGESGDLYLEVRFKPHARYRAEGRDLYMTLPVAPWEAALGAQVNAPTPGGTVEVSVPAGSGNGRKLRLRGRGIPGDPPGDLYLVLELALPPADSDAAKAAYRKMQQDLPFNPRRHLGV</sequence>
<evidence type="ECO:0000259" key="4">
    <source>
        <dbReference type="PROSITE" id="PS50076"/>
    </source>
</evidence>
<evidence type="ECO:0000256" key="1">
    <source>
        <dbReference type="ARBA" id="ARBA00022490"/>
    </source>
</evidence>
<dbReference type="SUPFAM" id="SSF49493">
    <property type="entry name" value="HSP40/DnaJ peptide-binding domain"/>
    <property type="match status" value="2"/>
</dbReference>
<protein>
    <submittedName>
        <fullName evidence="5">Curved DNA-binding protein</fullName>
    </submittedName>
</protein>
<dbReference type="CDD" id="cd06257">
    <property type="entry name" value="DnaJ"/>
    <property type="match status" value="1"/>
</dbReference>
<keyword evidence="3" id="KW-0143">Chaperone</keyword>
<dbReference type="InterPro" id="IPR001623">
    <property type="entry name" value="DnaJ_domain"/>
</dbReference>
<evidence type="ECO:0000256" key="2">
    <source>
        <dbReference type="ARBA" id="ARBA00023125"/>
    </source>
</evidence>
<dbReference type="CDD" id="cd10747">
    <property type="entry name" value="DnaJ_C"/>
    <property type="match status" value="1"/>
</dbReference>
<reference evidence="5 6" key="1">
    <citation type="submission" date="2020-04" db="EMBL/GenBank/DDBJ databases">
        <authorList>
            <person name="De Canck E."/>
        </authorList>
    </citation>
    <scope>NUCLEOTIDE SEQUENCE [LARGE SCALE GENOMIC DNA]</scope>
    <source>
        <strain evidence="5 6">LMG 26845</strain>
    </source>
</reference>
<dbReference type="InterPro" id="IPR036869">
    <property type="entry name" value="J_dom_sf"/>
</dbReference>
<evidence type="ECO:0000256" key="3">
    <source>
        <dbReference type="ARBA" id="ARBA00023186"/>
    </source>
</evidence>
<keyword evidence="2 5" id="KW-0238">DNA-binding</keyword>
<dbReference type="FunFam" id="2.60.260.20:FF:000013">
    <property type="entry name" value="DnaJ subfamily B member 11"/>
    <property type="match status" value="1"/>
</dbReference>
<dbReference type="Pfam" id="PF01556">
    <property type="entry name" value="DnaJ_C"/>
    <property type="match status" value="1"/>
</dbReference>
<proteinExistence type="predicted"/>
<dbReference type="SMART" id="SM00271">
    <property type="entry name" value="DnaJ"/>
    <property type="match status" value="1"/>
</dbReference>
<dbReference type="SUPFAM" id="SSF46565">
    <property type="entry name" value="Chaperone J-domain"/>
    <property type="match status" value="1"/>
</dbReference>
<dbReference type="GO" id="GO:0003677">
    <property type="term" value="F:DNA binding"/>
    <property type="evidence" value="ECO:0007669"/>
    <property type="project" value="UniProtKB-KW"/>
</dbReference>
<organism evidence="5 6">
    <name type="scientific">Achromobacter insuavis</name>
    <dbReference type="NCBI Taxonomy" id="1287735"/>
    <lineage>
        <taxon>Bacteria</taxon>
        <taxon>Pseudomonadati</taxon>
        <taxon>Pseudomonadota</taxon>
        <taxon>Betaproteobacteria</taxon>
        <taxon>Burkholderiales</taxon>
        <taxon>Alcaligenaceae</taxon>
        <taxon>Achromobacter</taxon>
    </lineage>
</organism>
<dbReference type="Proteomes" id="UP000507979">
    <property type="component" value="Unassembled WGS sequence"/>
</dbReference>
<dbReference type="GO" id="GO:0005737">
    <property type="term" value="C:cytoplasm"/>
    <property type="evidence" value="ECO:0007669"/>
    <property type="project" value="TreeGrafter"/>
</dbReference>
<dbReference type="Gene3D" id="2.60.260.20">
    <property type="entry name" value="Urease metallochaperone UreE, N-terminal domain"/>
    <property type="match status" value="2"/>
</dbReference>
<dbReference type="PROSITE" id="PS50076">
    <property type="entry name" value="DNAJ_2"/>
    <property type="match status" value="1"/>
</dbReference>
<dbReference type="InterPro" id="IPR008971">
    <property type="entry name" value="HSP40/DnaJ_pept-bd"/>
</dbReference>
<dbReference type="Gene3D" id="1.10.287.110">
    <property type="entry name" value="DnaJ domain"/>
    <property type="match status" value="1"/>
</dbReference>
<gene>
    <name evidence="5" type="primary">cbpA</name>
    <name evidence="5" type="ORF">LMG26845_01555</name>
</gene>
<evidence type="ECO:0000313" key="5">
    <source>
        <dbReference type="EMBL" id="CAB3634629.1"/>
    </source>
</evidence>
<dbReference type="PANTHER" id="PTHR43096:SF52">
    <property type="entry name" value="DNAJ HOMOLOG 1, MITOCHONDRIAL-RELATED"/>
    <property type="match status" value="1"/>
</dbReference>